<keyword evidence="1" id="KW-0812">Transmembrane</keyword>
<name>A0A2S7KW70_9FLAO</name>
<dbReference type="Proteomes" id="UP000239522">
    <property type="component" value="Unassembled WGS sequence"/>
</dbReference>
<dbReference type="OrthoDB" id="1454500at2"/>
<evidence type="ECO:0008006" key="4">
    <source>
        <dbReference type="Google" id="ProtNLM"/>
    </source>
</evidence>
<proteinExistence type="predicted"/>
<feature type="transmembrane region" description="Helical" evidence="1">
    <location>
        <begin position="153"/>
        <end position="178"/>
    </location>
</feature>
<organism evidence="2 3">
    <name type="scientific">Polaribacter filamentus</name>
    <dbReference type="NCBI Taxonomy" id="53483"/>
    <lineage>
        <taxon>Bacteria</taxon>
        <taxon>Pseudomonadati</taxon>
        <taxon>Bacteroidota</taxon>
        <taxon>Flavobacteriia</taxon>
        <taxon>Flavobacteriales</taxon>
        <taxon>Flavobacteriaceae</taxon>
    </lineage>
</organism>
<protein>
    <recommendedName>
        <fullName evidence="4">SHOCT domain-containing protein</fullName>
    </recommendedName>
</protein>
<dbReference type="AlphaFoldDB" id="A0A2S7KW70"/>
<feature type="transmembrane region" description="Helical" evidence="1">
    <location>
        <begin position="34"/>
        <end position="55"/>
    </location>
</feature>
<evidence type="ECO:0000256" key="1">
    <source>
        <dbReference type="SAM" id="Phobius"/>
    </source>
</evidence>
<accession>A0A2S7KW70</accession>
<dbReference type="EMBL" id="MQUA01000013">
    <property type="protein sequence ID" value="PQB06889.1"/>
    <property type="molecule type" value="Genomic_DNA"/>
</dbReference>
<keyword evidence="1" id="KW-1133">Transmembrane helix</keyword>
<keyword evidence="3" id="KW-1185">Reference proteome</keyword>
<reference evidence="2 3" key="1">
    <citation type="submission" date="2016-11" db="EMBL/GenBank/DDBJ databases">
        <title>Trade-off between light-utilization and light-protection in marine flavobacteria.</title>
        <authorList>
            <person name="Kumagai Y."/>
        </authorList>
    </citation>
    <scope>NUCLEOTIDE SEQUENCE [LARGE SCALE GENOMIC DNA]</scope>
    <source>
        <strain evidence="2 3">ATCC 700397</strain>
    </source>
</reference>
<gene>
    <name evidence="2" type="ORF">BST83_06785</name>
</gene>
<evidence type="ECO:0000313" key="3">
    <source>
        <dbReference type="Proteomes" id="UP000239522"/>
    </source>
</evidence>
<dbReference type="RefSeq" id="WP_104809130.1">
    <property type="nucleotide sequence ID" value="NZ_MQUA01000013.1"/>
</dbReference>
<evidence type="ECO:0000313" key="2">
    <source>
        <dbReference type="EMBL" id="PQB06889.1"/>
    </source>
</evidence>
<comment type="caution">
    <text evidence="2">The sequence shown here is derived from an EMBL/GenBank/DDBJ whole genome shotgun (WGS) entry which is preliminary data.</text>
</comment>
<keyword evidence="1" id="KW-0472">Membrane</keyword>
<feature type="transmembrane region" description="Helical" evidence="1">
    <location>
        <begin position="6"/>
        <end position="22"/>
    </location>
</feature>
<sequence length="179" mass="20407">MNNQIGIGILVGLTVTSTIYILQSNYFTKVQKVILGILFIFPPAQWILAITVGIWNSYNNATVGFRIDQNEKQIAELQNFKDKGILSKEEFKEKSKAIKRKNNKEILINTKEYKSLKKLNESGILTDKEFKQKIKLLKNSKAEFEEDNNSYEVYIGMFILLIVVIFIVGGILEAVGLLK</sequence>